<evidence type="ECO:0000256" key="4">
    <source>
        <dbReference type="ARBA" id="ARBA00022741"/>
    </source>
</evidence>
<name>A0A4Y7PZ07_9AGAM</name>
<dbReference type="GO" id="GO:0005759">
    <property type="term" value="C:mitochondrial matrix"/>
    <property type="evidence" value="ECO:0007669"/>
    <property type="project" value="UniProtKB-SubCell"/>
</dbReference>
<evidence type="ECO:0000256" key="7">
    <source>
        <dbReference type="ARBA" id="ARBA00023128"/>
    </source>
</evidence>
<keyword evidence="6 8" id="KW-0067">ATP-binding</keyword>
<keyword evidence="2" id="KW-0597">Phosphoprotein</keyword>
<dbReference type="EC" id="2.7.11.-" evidence="8"/>
<dbReference type="STRING" id="50990.A0A4Y7PZ07"/>
<sequence>MQLSTLLSFGQPLTSESLLASAAYTLSEIPRRLVRRILALEKLPFIVGTNPFVARTLDTYRSSFAFLAQYPGVKTLEENAFFSTQLEQLVQSHANDIPTMAKGFQECARYMTPSEINGFLDGAIRSRISVRLIAEQHIALSRALESTTFPNTNHYGVIQPNCSPAQMIRSCAAFVSDLCEATLGGTPPIEINGHADAVFAYVPVHLEYILTELLKNAFRATVEQRQQQHGKQASGLYPPVVVTISPPQRDQRSFNQPTFLSMRIRDEGGGVATKNMPHVFSYAFTTAGHRHHDVVDDEMDGGPYAAQHISGGAAVDADESLQQPGQSTLFSEITGKGLQTGVGTIAGLGYGLPMSRLYARYFGGSLDLFSLEGWGTDVFLKLRCLNDAVDIEI</sequence>
<dbReference type="PANTHER" id="PTHR11947:SF20">
    <property type="entry name" value="[3-METHYL-2-OXOBUTANOATE DEHYDROGENASE [LIPOAMIDE]] KINASE, MITOCHONDRIAL"/>
    <property type="match status" value="1"/>
</dbReference>
<dbReference type="InterPro" id="IPR039028">
    <property type="entry name" value="BCKD/PDK"/>
</dbReference>
<keyword evidence="5 8" id="KW-0418">Kinase</keyword>
<accession>A0A4Y7PZ07</accession>
<evidence type="ECO:0000256" key="5">
    <source>
        <dbReference type="ARBA" id="ARBA00022777"/>
    </source>
</evidence>
<keyword evidence="7 8" id="KW-0496">Mitochondrion</keyword>
<evidence type="ECO:0000259" key="9">
    <source>
        <dbReference type="Pfam" id="PF10436"/>
    </source>
</evidence>
<keyword evidence="4 8" id="KW-0547">Nucleotide-binding</keyword>
<dbReference type="SUPFAM" id="SSF55874">
    <property type="entry name" value="ATPase domain of HSP90 chaperone/DNA topoisomerase II/histidine kinase"/>
    <property type="match status" value="2"/>
</dbReference>
<proteinExistence type="inferred from homology"/>
<gene>
    <name evidence="10" type="ORF">BD410DRAFT_791021</name>
</gene>
<evidence type="ECO:0000256" key="6">
    <source>
        <dbReference type="ARBA" id="ARBA00022840"/>
    </source>
</evidence>
<dbReference type="InterPro" id="IPR018955">
    <property type="entry name" value="BCDHK/PDK_N"/>
</dbReference>
<reference evidence="10 11" key="1">
    <citation type="submission" date="2018-06" db="EMBL/GenBank/DDBJ databases">
        <title>A transcriptomic atlas of mushroom development highlights an independent origin of complex multicellularity.</title>
        <authorList>
            <consortium name="DOE Joint Genome Institute"/>
            <person name="Krizsan K."/>
            <person name="Almasi E."/>
            <person name="Merenyi Z."/>
            <person name="Sahu N."/>
            <person name="Viragh M."/>
            <person name="Koszo T."/>
            <person name="Mondo S."/>
            <person name="Kiss B."/>
            <person name="Balint B."/>
            <person name="Kues U."/>
            <person name="Barry K."/>
            <person name="Hegedus J.C."/>
            <person name="Henrissat B."/>
            <person name="Johnson J."/>
            <person name="Lipzen A."/>
            <person name="Ohm R."/>
            <person name="Nagy I."/>
            <person name="Pangilinan J."/>
            <person name="Yan J."/>
            <person name="Xiong Y."/>
            <person name="Grigoriev I.V."/>
            <person name="Hibbett D.S."/>
            <person name="Nagy L.G."/>
        </authorList>
    </citation>
    <scope>NUCLEOTIDE SEQUENCE [LARGE SCALE GENOMIC DNA]</scope>
    <source>
        <strain evidence="10 11">SZMC22713</strain>
    </source>
</reference>
<dbReference type="SUPFAM" id="SSF69012">
    <property type="entry name" value="alpha-ketoacid dehydrogenase kinase, N-terminal domain"/>
    <property type="match status" value="1"/>
</dbReference>
<dbReference type="InterPro" id="IPR036890">
    <property type="entry name" value="HATPase_C_sf"/>
</dbReference>
<keyword evidence="3 8" id="KW-0808">Transferase</keyword>
<dbReference type="AlphaFoldDB" id="A0A4Y7PZ07"/>
<evidence type="ECO:0000256" key="8">
    <source>
        <dbReference type="RuleBase" id="RU366032"/>
    </source>
</evidence>
<dbReference type="PANTHER" id="PTHR11947">
    <property type="entry name" value="PYRUVATE DEHYDROGENASE KINASE"/>
    <property type="match status" value="1"/>
</dbReference>
<comment type="subcellular location">
    <subcellularLocation>
        <location evidence="8">Mitochondrion matrix</location>
    </subcellularLocation>
</comment>
<protein>
    <recommendedName>
        <fullName evidence="8">Protein-serine/threonine kinase</fullName>
        <ecNumber evidence="8">2.7.11.-</ecNumber>
    </recommendedName>
</protein>
<dbReference type="Gene3D" id="1.20.140.20">
    <property type="entry name" value="Alpha-ketoacid/pyruvate dehydrogenase kinase, N-terminal domain"/>
    <property type="match status" value="1"/>
</dbReference>
<dbReference type="VEuPathDB" id="FungiDB:BD410DRAFT_791021"/>
<dbReference type="Pfam" id="PF10436">
    <property type="entry name" value="BCDHK_Adom3"/>
    <property type="match status" value="1"/>
</dbReference>
<dbReference type="GO" id="GO:0010906">
    <property type="term" value="P:regulation of glucose metabolic process"/>
    <property type="evidence" value="ECO:0007669"/>
    <property type="project" value="TreeGrafter"/>
</dbReference>
<evidence type="ECO:0000313" key="10">
    <source>
        <dbReference type="EMBL" id="TDL20248.1"/>
    </source>
</evidence>
<keyword evidence="11" id="KW-1185">Reference proteome</keyword>
<organism evidence="10 11">
    <name type="scientific">Rickenella mellea</name>
    <dbReference type="NCBI Taxonomy" id="50990"/>
    <lineage>
        <taxon>Eukaryota</taxon>
        <taxon>Fungi</taxon>
        <taxon>Dikarya</taxon>
        <taxon>Basidiomycota</taxon>
        <taxon>Agaricomycotina</taxon>
        <taxon>Agaricomycetes</taxon>
        <taxon>Hymenochaetales</taxon>
        <taxon>Rickenellaceae</taxon>
        <taxon>Rickenella</taxon>
    </lineage>
</organism>
<comment type="similarity">
    <text evidence="1 8">Belongs to the PDK/BCKDK protein kinase family.</text>
</comment>
<dbReference type="OrthoDB" id="3264224at2759"/>
<dbReference type="GO" id="GO:0004740">
    <property type="term" value="F:pyruvate dehydrogenase (acetyl-transferring) kinase activity"/>
    <property type="evidence" value="ECO:0007669"/>
    <property type="project" value="TreeGrafter"/>
</dbReference>
<evidence type="ECO:0000256" key="3">
    <source>
        <dbReference type="ARBA" id="ARBA00022679"/>
    </source>
</evidence>
<dbReference type="GO" id="GO:0005524">
    <property type="term" value="F:ATP binding"/>
    <property type="evidence" value="ECO:0007669"/>
    <property type="project" value="UniProtKB-UniRule"/>
</dbReference>
<evidence type="ECO:0000256" key="1">
    <source>
        <dbReference type="ARBA" id="ARBA00006155"/>
    </source>
</evidence>
<feature type="domain" description="Branched-chain alpha-ketoacid dehydrogenase kinase/Pyruvate dehydrogenase kinase N-terminal" evidence="9">
    <location>
        <begin position="2"/>
        <end position="159"/>
    </location>
</feature>
<evidence type="ECO:0000313" key="11">
    <source>
        <dbReference type="Proteomes" id="UP000294933"/>
    </source>
</evidence>
<dbReference type="Gene3D" id="3.30.565.10">
    <property type="entry name" value="Histidine kinase-like ATPase, C-terminal domain"/>
    <property type="match status" value="1"/>
</dbReference>
<evidence type="ECO:0000256" key="2">
    <source>
        <dbReference type="ARBA" id="ARBA00022553"/>
    </source>
</evidence>
<dbReference type="EMBL" id="ML170189">
    <property type="protein sequence ID" value="TDL20248.1"/>
    <property type="molecule type" value="Genomic_DNA"/>
</dbReference>
<dbReference type="InterPro" id="IPR036784">
    <property type="entry name" value="AK/P_DHK_N_sf"/>
</dbReference>
<dbReference type="Proteomes" id="UP000294933">
    <property type="component" value="Unassembled WGS sequence"/>
</dbReference>